<evidence type="ECO:0000256" key="1">
    <source>
        <dbReference type="SAM" id="MobiDB-lite"/>
    </source>
</evidence>
<comment type="caution">
    <text evidence="2">The sequence shown here is derived from an EMBL/GenBank/DDBJ whole genome shotgun (WGS) entry which is preliminary data.</text>
</comment>
<dbReference type="AlphaFoldDB" id="A0A232FEV6"/>
<dbReference type="Proteomes" id="UP000215335">
    <property type="component" value="Unassembled WGS sequence"/>
</dbReference>
<name>A0A232FEV6_9HYME</name>
<reference evidence="2 3" key="1">
    <citation type="journal article" date="2017" name="Curr. Biol.">
        <title>The Evolution of Venom by Co-option of Single-Copy Genes.</title>
        <authorList>
            <person name="Martinson E.O."/>
            <person name="Mrinalini"/>
            <person name="Kelkar Y.D."/>
            <person name="Chang C.H."/>
            <person name="Werren J.H."/>
        </authorList>
    </citation>
    <scope>NUCLEOTIDE SEQUENCE [LARGE SCALE GENOMIC DNA]</scope>
    <source>
        <strain evidence="2 3">Alberta</strain>
        <tissue evidence="2">Whole body</tissue>
    </source>
</reference>
<protein>
    <submittedName>
        <fullName evidence="2">Uncharacterized protein</fullName>
    </submittedName>
</protein>
<feature type="region of interest" description="Disordered" evidence="1">
    <location>
        <begin position="100"/>
        <end position="126"/>
    </location>
</feature>
<keyword evidence="3" id="KW-1185">Reference proteome</keyword>
<gene>
    <name evidence="2" type="ORF">TSAR_002710</name>
</gene>
<accession>A0A232FEV6</accession>
<evidence type="ECO:0000313" key="2">
    <source>
        <dbReference type="EMBL" id="OXU29050.1"/>
    </source>
</evidence>
<feature type="region of interest" description="Disordered" evidence="1">
    <location>
        <begin position="1"/>
        <end position="27"/>
    </location>
</feature>
<evidence type="ECO:0000313" key="3">
    <source>
        <dbReference type="Proteomes" id="UP000215335"/>
    </source>
</evidence>
<proteinExistence type="predicted"/>
<feature type="non-terminal residue" evidence="2">
    <location>
        <position position="1"/>
    </location>
</feature>
<dbReference type="EMBL" id="NNAY01000343">
    <property type="protein sequence ID" value="OXU29050.1"/>
    <property type="molecule type" value="Genomic_DNA"/>
</dbReference>
<organism evidence="2 3">
    <name type="scientific">Trichomalopsis sarcophagae</name>
    <dbReference type="NCBI Taxonomy" id="543379"/>
    <lineage>
        <taxon>Eukaryota</taxon>
        <taxon>Metazoa</taxon>
        <taxon>Ecdysozoa</taxon>
        <taxon>Arthropoda</taxon>
        <taxon>Hexapoda</taxon>
        <taxon>Insecta</taxon>
        <taxon>Pterygota</taxon>
        <taxon>Neoptera</taxon>
        <taxon>Endopterygota</taxon>
        <taxon>Hymenoptera</taxon>
        <taxon>Apocrita</taxon>
        <taxon>Proctotrupomorpha</taxon>
        <taxon>Chalcidoidea</taxon>
        <taxon>Pteromalidae</taxon>
        <taxon>Pteromalinae</taxon>
        <taxon>Trichomalopsis</taxon>
    </lineage>
</organism>
<sequence length="126" mass="13986">SIGEEKEKPCASAIPRGEREARRTRRANRWRRGLWDASGSDVSLLLFPFSSSQEQLVRLILAADQSRAAARSLAPHNAHSGFSPSTPTCIMHTARHSCRTVESHLRQNSDAQSVAPSRAHTRTRTE</sequence>